<reference evidence="2" key="1">
    <citation type="submission" date="2013-07" db="EMBL/GenBank/DDBJ databases">
        <title>Midgut Transcriptome Profiling of Anoplphora glabripennis, a Lignocellulose Degrading, Wood-Boring Cerambycid.</title>
        <authorList>
            <person name="Scully E.D."/>
            <person name="Hoover K."/>
            <person name="Carlson J.E."/>
            <person name="Tien M."/>
            <person name="Geib S.M."/>
        </authorList>
    </citation>
    <scope>NUCLEOTIDE SEQUENCE</scope>
</reference>
<gene>
    <name evidence="2" type="primary">SDE3</name>
</gene>
<keyword evidence="2" id="KW-0547">Nucleotide-binding</keyword>
<proteinExistence type="predicted"/>
<protein>
    <submittedName>
        <fullName evidence="2">Putative RNA helicase</fullName>
    </submittedName>
</protein>
<accession>V5H1S2</accession>
<organism evidence="2">
    <name type="scientific">Anoplophora glabripennis</name>
    <name type="common">Asian longhorn beetle</name>
    <name type="synonym">Anoplophora nobilis</name>
    <dbReference type="NCBI Taxonomy" id="217634"/>
    <lineage>
        <taxon>Eukaryota</taxon>
        <taxon>Metazoa</taxon>
        <taxon>Ecdysozoa</taxon>
        <taxon>Arthropoda</taxon>
        <taxon>Hexapoda</taxon>
        <taxon>Insecta</taxon>
        <taxon>Pterygota</taxon>
        <taxon>Neoptera</taxon>
        <taxon>Endopterygota</taxon>
        <taxon>Coleoptera</taxon>
        <taxon>Polyphaga</taxon>
        <taxon>Cucujiformia</taxon>
        <taxon>Chrysomeloidea</taxon>
        <taxon>Cerambycidae</taxon>
        <taxon>Lamiinae</taxon>
        <taxon>Lamiini</taxon>
        <taxon>Anoplophora</taxon>
    </lineage>
</organism>
<dbReference type="AlphaFoldDB" id="V5H1S2"/>
<keyword evidence="2" id="KW-0067">ATP-binding</keyword>
<feature type="domain" description="Helicase MOV-10-like beta-barrel" evidence="1">
    <location>
        <begin position="390"/>
        <end position="443"/>
    </location>
</feature>
<name>V5H1S2_ANOGL</name>
<evidence type="ECO:0000259" key="1">
    <source>
        <dbReference type="Pfam" id="PF21634"/>
    </source>
</evidence>
<sequence>MSAYEDFIRELLRNNLITEYQSDQGAVQKYFNGNFKQKANCSFEKFCSKLWKNWYVIEFKKNVIYFDEKWLDYISKTKKAQNTLKKEMSSKQKVSGESCQLCLLKFSSENDFQDHVNSIKHKVRELYLNNTENFDHRELIKFELMGTNNVKDNHNASIKLKFERKVHAHATIKAISICENNIEIIEVVQVNPHNKGITVNTKFEKEKTLRHGGNFRILIKGYFENSASFKLPIVVVFRIAAEEEMTYFLKEIIVEVSSEFSSLKAGEPYKKLKKVTLPRKNDEIILGEIPVGHASSYKETYPLKQYPIPTGLQIRLRDLIRSYPLFVEKYAPENADSFYNMFATVLNLHTSLIEANYFDLLDALLSIEENQIMVDVRDYDTMSKLTFIGGNTYDLEVPGLAEARPSLVVHDAVYVKENVADSKKFQGIVSSVFEKSVRLSFNRK</sequence>
<dbReference type="GO" id="GO:0004386">
    <property type="term" value="F:helicase activity"/>
    <property type="evidence" value="ECO:0007669"/>
    <property type="project" value="UniProtKB-KW"/>
</dbReference>
<dbReference type="EMBL" id="GALX01001688">
    <property type="protein sequence ID" value="JAB66778.1"/>
    <property type="molecule type" value="Transcribed_RNA"/>
</dbReference>
<dbReference type="Pfam" id="PF21634">
    <property type="entry name" value="MOV-10_beta-barrel"/>
    <property type="match status" value="1"/>
</dbReference>
<keyword evidence="2" id="KW-0378">Hydrolase</keyword>
<dbReference type="InterPro" id="IPR049080">
    <property type="entry name" value="MOV-10-like_beta-barrel"/>
</dbReference>
<evidence type="ECO:0000313" key="2">
    <source>
        <dbReference type="EMBL" id="JAB66778.1"/>
    </source>
</evidence>
<keyword evidence="2" id="KW-0347">Helicase</keyword>